<proteinExistence type="predicted"/>
<dbReference type="SUPFAM" id="SSF46785">
    <property type="entry name" value="Winged helix' DNA-binding domain"/>
    <property type="match status" value="1"/>
</dbReference>
<dbReference type="GO" id="GO:0045892">
    <property type="term" value="P:negative regulation of DNA-templated transcription"/>
    <property type="evidence" value="ECO:0007669"/>
    <property type="project" value="TreeGrafter"/>
</dbReference>
<evidence type="ECO:0000313" key="6">
    <source>
        <dbReference type="Proteomes" id="UP000234382"/>
    </source>
</evidence>
<keyword evidence="6" id="KW-1185">Reference proteome</keyword>
<protein>
    <submittedName>
        <fullName evidence="5">Transcriptional regulator, IclR family</fullName>
    </submittedName>
</protein>
<dbReference type="Pfam" id="PF09339">
    <property type="entry name" value="HTH_IclR"/>
    <property type="match status" value="1"/>
</dbReference>
<reference evidence="6" key="1">
    <citation type="submission" date="2017-03" db="EMBL/GenBank/DDBJ databases">
        <authorList>
            <person name="Monnet C."/>
        </authorList>
    </citation>
    <scope>NUCLEOTIDE SEQUENCE [LARGE SCALE GENOMIC DNA]</scope>
    <source>
        <strain evidence="6">ATCC 49514</strain>
    </source>
</reference>
<dbReference type="PANTHER" id="PTHR30136">
    <property type="entry name" value="HELIX-TURN-HELIX TRANSCRIPTIONAL REGULATOR, ICLR FAMILY"/>
    <property type="match status" value="1"/>
</dbReference>
<evidence type="ECO:0000256" key="3">
    <source>
        <dbReference type="SAM" id="MobiDB-lite"/>
    </source>
</evidence>
<evidence type="ECO:0000313" key="5">
    <source>
        <dbReference type="EMBL" id="SMX83084.1"/>
    </source>
</evidence>
<evidence type="ECO:0000259" key="4">
    <source>
        <dbReference type="PROSITE" id="PS51077"/>
    </source>
</evidence>
<evidence type="ECO:0000256" key="2">
    <source>
        <dbReference type="ARBA" id="ARBA00023163"/>
    </source>
</evidence>
<dbReference type="InterPro" id="IPR036388">
    <property type="entry name" value="WH-like_DNA-bd_sf"/>
</dbReference>
<feature type="domain" description="HTH iclR-type" evidence="4">
    <location>
        <begin position="40"/>
        <end position="99"/>
    </location>
</feature>
<dbReference type="InterPro" id="IPR029016">
    <property type="entry name" value="GAF-like_dom_sf"/>
</dbReference>
<keyword evidence="1" id="KW-0805">Transcription regulation</keyword>
<dbReference type="RefSeq" id="WP_244195297.1">
    <property type="nucleotide sequence ID" value="NZ_FXYX01000009.1"/>
</dbReference>
<dbReference type="Gene3D" id="3.30.450.40">
    <property type="match status" value="1"/>
</dbReference>
<dbReference type="GO" id="GO:0003677">
    <property type="term" value="F:DNA binding"/>
    <property type="evidence" value="ECO:0007669"/>
    <property type="project" value="InterPro"/>
</dbReference>
<dbReference type="InterPro" id="IPR011991">
    <property type="entry name" value="ArsR-like_HTH"/>
</dbReference>
<feature type="region of interest" description="Disordered" evidence="3">
    <location>
        <begin position="1"/>
        <end position="36"/>
    </location>
</feature>
<dbReference type="GO" id="GO:0003700">
    <property type="term" value="F:DNA-binding transcription factor activity"/>
    <property type="evidence" value="ECO:0007669"/>
    <property type="project" value="TreeGrafter"/>
</dbReference>
<dbReference type="PANTHER" id="PTHR30136:SF39">
    <property type="entry name" value="TRANSCRIPTIONAL REGULATORY PROTEIN"/>
    <property type="match status" value="1"/>
</dbReference>
<dbReference type="SMART" id="SM00346">
    <property type="entry name" value="HTH_ICLR"/>
    <property type="match status" value="1"/>
</dbReference>
<evidence type="ECO:0000256" key="1">
    <source>
        <dbReference type="ARBA" id="ARBA00023015"/>
    </source>
</evidence>
<accession>A0A2H1J6T3</accession>
<dbReference type="CDD" id="cd00090">
    <property type="entry name" value="HTH_ARSR"/>
    <property type="match status" value="1"/>
</dbReference>
<dbReference type="Gene3D" id="1.10.10.10">
    <property type="entry name" value="Winged helix-like DNA-binding domain superfamily/Winged helix DNA-binding domain"/>
    <property type="match status" value="1"/>
</dbReference>
<name>A0A2H1J6T3_9MICO</name>
<dbReference type="InterPro" id="IPR005471">
    <property type="entry name" value="Tscrpt_reg_IclR_N"/>
</dbReference>
<dbReference type="AlphaFoldDB" id="A0A2H1J6T3"/>
<organism evidence="5 6">
    <name type="scientific">Brevibacterium iodinum ATCC 49514</name>
    <dbReference type="NCBI Taxonomy" id="1255616"/>
    <lineage>
        <taxon>Bacteria</taxon>
        <taxon>Bacillati</taxon>
        <taxon>Actinomycetota</taxon>
        <taxon>Actinomycetes</taxon>
        <taxon>Micrococcales</taxon>
        <taxon>Brevibacteriaceae</taxon>
        <taxon>Brevibacterium</taxon>
    </lineage>
</organism>
<dbReference type="EMBL" id="FXYX01000009">
    <property type="protein sequence ID" value="SMX83084.1"/>
    <property type="molecule type" value="Genomic_DNA"/>
</dbReference>
<dbReference type="Proteomes" id="UP000234382">
    <property type="component" value="Unassembled WGS sequence"/>
</dbReference>
<dbReference type="InterPro" id="IPR036390">
    <property type="entry name" value="WH_DNA-bd_sf"/>
</dbReference>
<gene>
    <name evidence="5" type="ORF">BI49514_01685</name>
</gene>
<dbReference type="InterPro" id="IPR050707">
    <property type="entry name" value="HTH_MetabolicPath_Reg"/>
</dbReference>
<dbReference type="PROSITE" id="PS51077">
    <property type="entry name" value="HTH_ICLR"/>
    <property type="match status" value="1"/>
</dbReference>
<keyword evidence="2" id="KW-0804">Transcription</keyword>
<sequence length="261" mass="27526">MKRAEQMPVGEPDADSGASSVAGAGSQSVPDAQSRPAAEIGVIDRSAAILAALQDSPMTAADVCRRLGYSKSTTYRLLTDLREHKFIVRDSAGLLRLGPFPGRRNIATTNSVLEHLRSMTGESVQLWVRVGEDRICVRNVEADHELRVSRGVGTVLPLVDGGSGALALCGPGNPGEFYATKQARVAGTASASVAFTVGAIVFALCVSYPLTREPDNVAGAYRGLLSRAAVELRTLLDGSEELEVLRDIARLALGVKKQAGK</sequence>
<feature type="compositionally biased region" description="Low complexity" evidence="3">
    <location>
        <begin position="15"/>
        <end position="29"/>
    </location>
</feature>
<dbReference type="SUPFAM" id="SSF55781">
    <property type="entry name" value="GAF domain-like"/>
    <property type="match status" value="1"/>
</dbReference>